<evidence type="ECO:0000256" key="4">
    <source>
        <dbReference type="ARBA" id="ARBA00022475"/>
    </source>
</evidence>
<keyword evidence="3" id="KW-0813">Transport</keyword>
<dbReference type="PATRIC" id="fig|1126833.4.peg.4878"/>
<feature type="transmembrane region" description="Helical" evidence="8">
    <location>
        <begin position="74"/>
        <end position="93"/>
    </location>
</feature>
<evidence type="ECO:0008006" key="11">
    <source>
        <dbReference type="Google" id="ProtNLM"/>
    </source>
</evidence>
<feature type="transmembrane region" description="Helical" evidence="8">
    <location>
        <begin position="635"/>
        <end position="657"/>
    </location>
</feature>
<dbReference type="InterPro" id="IPR000522">
    <property type="entry name" value="ABC_transptr_permease_BtuC"/>
</dbReference>
<evidence type="ECO:0000256" key="7">
    <source>
        <dbReference type="ARBA" id="ARBA00023136"/>
    </source>
</evidence>
<dbReference type="GO" id="GO:0005886">
    <property type="term" value="C:plasma membrane"/>
    <property type="evidence" value="ECO:0007669"/>
    <property type="project" value="UniProtKB-SubCell"/>
</dbReference>
<feature type="transmembrane region" description="Helical" evidence="8">
    <location>
        <begin position="475"/>
        <end position="494"/>
    </location>
</feature>
<dbReference type="GO" id="GO:0022857">
    <property type="term" value="F:transmembrane transporter activity"/>
    <property type="evidence" value="ECO:0007669"/>
    <property type="project" value="InterPro"/>
</dbReference>
<feature type="transmembrane region" description="Helical" evidence="8">
    <location>
        <begin position="663"/>
        <end position="681"/>
    </location>
</feature>
<evidence type="ECO:0000313" key="9">
    <source>
        <dbReference type="EMBL" id="AJY77940.1"/>
    </source>
</evidence>
<dbReference type="EMBL" id="CP011058">
    <property type="protein sequence ID" value="AJY77940.1"/>
    <property type="molecule type" value="Genomic_DNA"/>
</dbReference>
<dbReference type="PANTHER" id="PTHR30472">
    <property type="entry name" value="FERRIC ENTEROBACTIN TRANSPORT SYSTEM PERMEASE PROTEIN"/>
    <property type="match status" value="1"/>
</dbReference>
<dbReference type="AlphaFoldDB" id="A0A0D5NS06"/>
<dbReference type="KEGG" id="pbj:VN24_22210"/>
<feature type="transmembrane region" description="Helical" evidence="8">
    <location>
        <begin position="105"/>
        <end position="122"/>
    </location>
</feature>
<dbReference type="Gene3D" id="1.10.3470.10">
    <property type="entry name" value="ABC transporter involved in vitamin B12 uptake, BtuC"/>
    <property type="match status" value="2"/>
</dbReference>
<feature type="transmembrane region" description="Helical" evidence="8">
    <location>
        <begin position="417"/>
        <end position="437"/>
    </location>
</feature>
<feature type="transmembrane region" description="Helical" evidence="8">
    <location>
        <begin position="449"/>
        <end position="468"/>
    </location>
</feature>
<feature type="transmembrane region" description="Helical" evidence="8">
    <location>
        <begin position="319"/>
        <end position="336"/>
    </location>
</feature>
<evidence type="ECO:0000256" key="2">
    <source>
        <dbReference type="ARBA" id="ARBA00007935"/>
    </source>
</evidence>
<feature type="transmembrane region" description="Helical" evidence="8">
    <location>
        <begin position="362"/>
        <end position="383"/>
    </location>
</feature>
<dbReference type="CDD" id="cd06550">
    <property type="entry name" value="TM_ABC_iron-siderophores_like"/>
    <property type="match status" value="2"/>
</dbReference>
<dbReference type="STRING" id="1126833.VN24_22210"/>
<keyword evidence="4" id="KW-1003">Cell membrane</keyword>
<feature type="transmembrane region" description="Helical" evidence="8">
    <location>
        <begin position="285"/>
        <end position="307"/>
    </location>
</feature>
<feature type="transmembrane region" description="Helical" evidence="8">
    <location>
        <begin position="506"/>
        <end position="529"/>
    </location>
</feature>
<evidence type="ECO:0000256" key="5">
    <source>
        <dbReference type="ARBA" id="ARBA00022692"/>
    </source>
</evidence>
<feature type="transmembrane region" description="Helical" evidence="8">
    <location>
        <begin position="550"/>
        <end position="567"/>
    </location>
</feature>
<evidence type="ECO:0000256" key="8">
    <source>
        <dbReference type="SAM" id="Phobius"/>
    </source>
</evidence>
<keyword evidence="6 8" id="KW-1133">Transmembrane helix</keyword>
<comment type="similarity">
    <text evidence="2">Belongs to the binding-protein-dependent transport system permease family. FecCD subfamily.</text>
</comment>
<protein>
    <recommendedName>
        <fullName evidence="11">Fe3+-siderophore ABC transporter permease</fullName>
    </recommendedName>
</protein>
<dbReference type="HOGENOM" id="CLU_013016_7_2_9"/>
<sequence length="688" mass="71536">MKNGATVLRSSRSPLLSRYLLVFGGGVILLVGMLFLNITQGDAGLGIQTVIEAIVAPQDVTEHHIIRTLRLSRATMGMIAGSSLAAAGVLLQTITRNPLSSAQTLGINSGAFLAITVVVVFFPSLSSYSLVIAFIGGFAAIALVYAMAGGITASPLRLTLAGIAVAMAIGAVTGTLQLMYEEDAGKLLAWGSGSLEQNNWDGVRFASPWIFPAALIALGLSKSLDLFELGDEMAQSLGQRVRFVRVTALLLAVLLAAATVSVVGGIGFIGLIAPHLMRMMGIKRHLPLLISSMIWGAVVLLGADTLARMVAVGVEEMPVGAVTAIIGGPWMIWLAIRARRGGGRFQSSSDSSSLAALSSRRIPYPVLLAILSVLAVVILLAGISLGSLRLQIADILAAMATGGGEDMTRNIIFNMRLPRMAVAAVSGAALAASGLLLQGVVKNPLADPSIIGVSSGAGVGALILLIALPQINISWLPLAAFAGAFVSTAIVYAVSRRSGMNPGILVLVGIAVSAMGTGIIQALVIKAQLRASSALAWLAGSTYARTWEQLWPLMIWPAVLLPFAWWLCRKLDLLAMSEEVPTGLGVHVVRTRIWAGFIGVALAAAAVATVGTIGFVGLIAPHAARILIGHNHRRLLPATLLIGALLLMAADLAGRLLLSPKEIPSGLVVALLGAPYFIALMRKSAARK</sequence>
<organism evidence="9 10">
    <name type="scientific">Paenibacillus beijingensis</name>
    <dbReference type="NCBI Taxonomy" id="1126833"/>
    <lineage>
        <taxon>Bacteria</taxon>
        <taxon>Bacillati</taxon>
        <taxon>Bacillota</taxon>
        <taxon>Bacilli</taxon>
        <taxon>Bacillales</taxon>
        <taxon>Paenibacillaceae</taxon>
        <taxon>Paenibacillus</taxon>
    </lineage>
</organism>
<evidence type="ECO:0000256" key="6">
    <source>
        <dbReference type="ARBA" id="ARBA00022989"/>
    </source>
</evidence>
<dbReference type="Proteomes" id="UP000032633">
    <property type="component" value="Chromosome"/>
</dbReference>
<feature type="transmembrane region" description="Helical" evidence="8">
    <location>
        <begin position="20"/>
        <end position="38"/>
    </location>
</feature>
<reference evidence="9 10" key="1">
    <citation type="journal article" date="2015" name="J. Biotechnol.">
        <title>Complete genome sequence of Paenibacillus beijingensis 7188(T) (=DSM 24997(T)), a novel rhizobacterium from jujube garden soil.</title>
        <authorList>
            <person name="Kwak Y."/>
            <person name="Shin J.H."/>
        </authorList>
    </citation>
    <scope>NUCLEOTIDE SEQUENCE [LARGE SCALE GENOMIC DNA]</scope>
    <source>
        <strain evidence="9 10">DSM 24997</strain>
    </source>
</reference>
<name>A0A0D5NS06_9BACL</name>
<dbReference type="GO" id="GO:0033214">
    <property type="term" value="P:siderophore-iron import into cell"/>
    <property type="evidence" value="ECO:0007669"/>
    <property type="project" value="TreeGrafter"/>
</dbReference>
<keyword evidence="10" id="KW-1185">Reference proteome</keyword>
<dbReference type="InterPro" id="IPR037294">
    <property type="entry name" value="ABC_BtuC-like"/>
</dbReference>
<gene>
    <name evidence="9" type="ORF">VN24_22210</name>
</gene>
<feature type="transmembrane region" description="Helical" evidence="8">
    <location>
        <begin position="248"/>
        <end position="273"/>
    </location>
</feature>
<dbReference type="FunFam" id="1.10.3470.10:FF:000001">
    <property type="entry name" value="Vitamin B12 ABC transporter permease BtuC"/>
    <property type="match status" value="1"/>
</dbReference>
<evidence type="ECO:0000256" key="3">
    <source>
        <dbReference type="ARBA" id="ARBA00022448"/>
    </source>
</evidence>
<dbReference type="SUPFAM" id="SSF81345">
    <property type="entry name" value="ABC transporter involved in vitamin B12 uptake, BtuC"/>
    <property type="match status" value="2"/>
</dbReference>
<dbReference type="OrthoDB" id="9811721at2"/>
<comment type="subcellular location">
    <subcellularLocation>
        <location evidence="1">Cell membrane</location>
        <topology evidence="1">Multi-pass membrane protein</topology>
    </subcellularLocation>
</comment>
<accession>A0A0D5NS06</accession>
<proteinExistence type="inferred from homology"/>
<keyword evidence="7 8" id="KW-0472">Membrane</keyword>
<feature type="transmembrane region" description="Helical" evidence="8">
    <location>
        <begin position="593"/>
        <end position="623"/>
    </location>
</feature>
<evidence type="ECO:0000313" key="10">
    <source>
        <dbReference type="Proteomes" id="UP000032633"/>
    </source>
</evidence>
<keyword evidence="5 8" id="KW-0812">Transmembrane</keyword>
<dbReference type="Pfam" id="PF01032">
    <property type="entry name" value="FecCD"/>
    <property type="match status" value="2"/>
</dbReference>
<reference evidence="10" key="2">
    <citation type="submission" date="2015-03" db="EMBL/GenBank/DDBJ databases">
        <title>Genome sequence of Paenibacillus beijingensis strain DSM 24997T.</title>
        <authorList>
            <person name="Kwak Y."/>
            <person name="Shin J.-H."/>
        </authorList>
    </citation>
    <scope>NUCLEOTIDE SEQUENCE [LARGE SCALE GENOMIC DNA]</scope>
    <source>
        <strain evidence="10">DSM 24997</strain>
    </source>
</reference>
<dbReference type="PANTHER" id="PTHR30472:SF37">
    <property type="entry name" value="FE(3+) DICITRATE TRANSPORT SYSTEM PERMEASE PROTEIN FECD-RELATED"/>
    <property type="match status" value="1"/>
</dbReference>
<evidence type="ECO:0000256" key="1">
    <source>
        <dbReference type="ARBA" id="ARBA00004651"/>
    </source>
</evidence>
<feature type="transmembrane region" description="Helical" evidence="8">
    <location>
        <begin position="128"/>
        <end position="148"/>
    </location>
</feature>
<feature type="transmembrane region" description="Helical" evidence="8">
    <location>
        <begin position="160"/>
        <end position="180"/>
    </location>
</feature>